<reference evidence="2 3" key="1">
    <citation type="submission" date="2016-04" db="EMBL/GenBank/DDBJ databases">
        <title>Peptidophaga gingivicola gen. nov., sp. nov., isolated from human subgingival plaque.</title>
        <authorList>
            <person name="Beall C.J."/>
            <person name="Mokrzan E.M."/>
            <person name="Griffen A.L."/>
            <person name="Leys E.J."/>
        </authorList>
    </citation>
    <scope>NUCLEOTIDE SEQUENCE [LARGE SCALE GENOMIC DNA]</scope>
    <source>
        <strain evidence="2 3">BA112</strain>
    </source>
</reference>
<feature type="region of interest" description="Disordered" evidence="1">
    <location>
        <begin position="1"/>
        <end position="80"/>
    </location>
</feature>
<sequence>MRASRRASKTAGIPEERYGSSGVPAVARFKLPIVESEMQPVADGRRQAEGKAAADGRRPKETQPAAKGKAPSRLPRRQPL</sequence>
<dbReference type="EMBL" id="LVZK01000001">
    <property type="protein sequence ID" value="OAP86161.1"/>
    <property type="molecule type" value="Genomic_DNA"/>
</dbReference>
<comment type="caution">
    <text evidence="2">The sequence shown here is derived from an EMBL/GenBank/DDBJ whole genome shotgun (WGS) entry which is preliminary data.</text>
</comment>
<keyword evidence="3" id="KW-1185">Reference proteome</keyword>
<accession>A0A179B4W7</accession>
<proteinExistence type="predicted"/>
<evidence type="ECO:0000313" key="3">
    <source>
        <dbReference type="Proteomes" id="UP000078368"/>
    </source>
</evidence>
<dbReference type="AlphaFoldDB" id="A0A179B4W7"/>
<feature type="compositionally biased region" description="Basic and acidic residues" evidence="1">
    <location>
        <begin position="43"/>
        <end position="61"/>
    </location>
</feature>
<protein>
    <submittedName>
        <fullName evidence="2">Uncharacterized protein</fullName>
    </submittedName>
</protein>
<gene>
    <name evidence="2" type="ORF">A4H34_03020</name>
</gene>
<evidence type="ECO:0000313" key="2">
    <source>
        <dbReference type="EMBL" id="OAP86161.1"/>
    </source>
</evidence>
<dbReference type="Proteomes" id="UP000078368">
    <property type="component" value="Unassembled WGS sequence"/>
</dbReference>
<organism evidence="2 3">
    <name type="scientific">Peptidiphaga gingivicola</name>
    <dbReference type="NCBI Taxonomy" id="2741497"/>
    <lineage>
        <taxon>Bacteria</taxon>
        <taxon>Bacillati</taxon>
        <taxon>Actinomycetota</taxon>
        <taxon>Actinomycetes</taxon>
        <taxon>Actinomycetales</taxon>
        <taxon>Actinomycetaceae</taxon>
        <taxon>Peptidiphaga</taxon>
    </lineage>
</organism>
<name>A0A179B4W7_9ACTO</name>
<evidence type="ECO:0000256" key="1">
    <source>
        <dbReference type="SAM" id="MobiDB-lite"/>
    </source>
</evidence>